<dbReference type="Proteomes" id="UP000318478">
    <property type="component" value="Unassembled WGS sequence"/>
</dbReference>
<keyword evidence="2" id="KW-1185">Reference proteome</keyword>
<accession>A0A5C5YKW6</accession>
<comment type="caution">
    <text evidence="1">The sequence shown here is derived from an EMBL/GenBank/DDBJ whole genome shotgun (WGS) entry which is preliminary data.</text>
</comment>
<reference evidence="1 2" key="1">
    <citation type="submission" date="2019-02" db="EMBL/GenBank/DDBJ databases">
        <title>Deep-cultivation of Planctomycetes and their phenomic and genomic characterization uncovers novel biology.</title>
        <authorList>
            <person name="Wiegand S."/>
            <person name="Jogler M."/>
            <person name="Boedeker C."/>
            <person name="Pinto D."/>
            <person name="Vollmers J."/>
            <person name="Rivas-Marin E."/>
            <person name="Kohn T."/>
            <person name="Peeters S.H."/>
            <person name="Heuer A."/>
            <person name="Rast P."/>
            <person name="Oberbeckmann S."/>
            <person name="Bunk B."/>
            <person name="Jeske O."/>
            <person name="Meyerdierks A."/>
            <person name="Storesund J.E."/>
            <person name="Kallscheuer N."/>
            <person name="Luecker S."/>
            <person name="Lage O.M."/>
            <person name="Pohl T."/>
            <person name="Merkel B.J."/>
            <person name="Hornburger P."/>
            <person name="Mueller R.-W."/>
            <person name="Bruemmer F."/>
            <person name="Labrenz M."/>
            <person name="Spormann A.M."/>
            <person name="Op Den Camp H."/>
            <person name="Overmann J."/>
            <person name="Amann R."/>
            <person name="Jetten M.S.M."/>
            <person name="Mascher T."/>
            <person name="Medema M.H."/>
            <person name="Devos D.P."/>
            <person name="Kaster A.-K."/>
            <person name="Ovreas L."/>
            <person name="Rohde M."/>
            <person name="Galperin M.Y."/>
            <person name="Jogler C."/>
        </authorList>
    </citation>
    <scope>NUCLEOTIDE SEQUENCE [LARGE SCALE GENOMIC DNA]</scope>
    <source>
        <strain evidence="1 2">Pla123a</strain>
    </source>
</reference>
<protein>
    <submittedName>
        <fullName evidence="1">Uncharacterized protein</fullName>
    </submittedName>
</protein>
<name>A0A5C5YKW6_9BACT</name>
<proteinExistence type="predicted"/>
<evidence type="ECO:0000313" key="2">
    <source>
        <dbReference type="Proteomes" id="UP000318478"/>
    </source>
</evidence>
<evidence type="ECO:0000313" key="1">
    <source>
        <dbReference type="EMBL" id="TWT75516.1"/>
    </source>
</evidence>
<organism evidence="1 2">
    <name type="scientific">Posidoniimonas polymericola</name>
    <dbReference type="NCBI Taxonomy" id="2528002"/>
    <lineage>
        <taxon>Bacteria</taxon>
        <taxon>Pseudomonadati</taxon>
        <taxon>Planctomycetota</taxon>
        <taxon>Planctomycetia</taxon>
        <taxon>Pirellulales</taxon>
        <taxon>Lacipirellulaceae</taxon>
        <taxon>Posidoniimonas</taxon>
    </lineage>
</organism>
<sequence>MATSALAARTAAQSPAADDLPAWETIAAAVARSAELEPVSPAELEAMLGGRWTLTEGGEA</sequence>
<dbReference type="EMBL" id="SJPO01000007">
    <property type="protein sequence ID" value="TWT75516.1"/>
    <property type="molecule type" value="Genomic_DNA"/>
</dbReference>
<dbReference type="AlphaFoldDB" id="A0A5C5YKW6"/>
<gene>
    <name evidence="1" type="ORF">Pla123a_30250</name>
</gene>
<dbReference type="RefSeq" id="WP_146588346.1">
    <property type="nucleotide sequence ID" value="NZ_SJPO01000007.1"/>
</dbReference>